<dbReference type="PANTHER" id="PTHR16897:SF2">
    <property type="entry name" value="OS03G0226600 PROTEIN"/>
    <property type="match status" value="1"/>
</dbReference>
<name>A0A6J8DKS6_MYTCO</name>
<sequence length="1733" mass="194243">MAHWGSKKTENSTASDNKEDCDFLQSTGPCVRPDKMKLSQLKKELENRGLSITGSNGDLISRLETDDGRESILELVQSIGGKMTEDAFDLVLKYLGLDKHFQTGPCNVQEGPKECPLGTLGMPDLPDNMACHFKDTCTGIECCIEIPGIGLTLHPFIIIDPCEYTLNYGVNTINETIQLINYEWEFSLSEWADRVGTDIKSQLKTEFRTLLLEQLGLDVMLKNPSCNRTDNMYSPSVNGWNNECSTLTPPALSGPASCYIPDYCTGIDCCLDFDYLDLHLNFYLYVDTCNYVIRGGIEKFTFEYQLLDYQWGETQIFTLMDIIYLEYSIHDLKGENSYMLNGKIKVCLQKGGRSCLFTKTLFENAKIQKFGCDWSHSEFKIPGCQKTLPFNLPAVPNTMSCHLTDTCTVCPSNVPLQDLTGSLSCTIPDYCTGIDCCVEIPQIGRTFHVYLLLDACSHRLKIGIENLGLDQAYFNFEFDFSPSKLLQDSGFSIADDLPDVILSQVLEKIGVIDYLLTPECDLGDYTPSVNGWINKCPLAVPFPDLTIPASCYMPSHCTAVDCCIDVDFLHRSFHTYIDLNTYFSLEKYTADAGEVLNSLKEPFIQKLMEDLGISSYLSDDPCNITSEDYTPNHQGWKSEDFTPNHQRWKSECTSSYLTLTLPSSVSCVIPPSCSALSCCMDFQLISRAIMYEIHIDPCTYTMSLTLEKLHVKISLLKYTWGETHKFSLQGGIIINYKIDEFYNERMFIVSLNISICYEANGPCALDLKILENSKLPIPFCDFSQGIPGFKFNSWLTDHDLSPSLSQLSDLMASKLLEDLGIAEYLQEPSCNPATDIAFSNVQSNGWNSACPRAVLPNLPDDVVCHLDSTCTSVTCCALVGLINRNIHFFLTVDPCNQTFSLGIEKYQFEFSLYETDFNLQKQFHIGRVLEIDYMISDMAGERVYYMDLSIKVCFNDEGPCLIQANIFSNTKLPKIQCSWRKGFFDPDFSLAEFVSDSGLSTLDSFAVSKLMDYLGVSDYLLSEQCDVTQLPYNSSVNGWTDDFSLENFLSSKGLSPKLSEVPTEVLLQLSNKLGIASFYVANQCNRVDTPYIPNKDGWNNDCDTLTSDLPLLPGTTVCHIQETCTLVSCCFSVDKIGQSFQASVDIDPCRSLLTVTIEKFRLQKNLLDFQWGTPVEMWLFGLLRLEYKIMDLDDDQYKVDMNMSICYTDTHPCDYSIHLWTDTQINKTMCELAAGFLDSGKTENVQLHGVYQLRLDPSDLQGGFRNLYNDLASSEQVQEFLKEAKDYELSEFIDKLLGDPTNIFKRTDIIVKGDVSFPRTNVVIVPPIYYDIPVGPLILRLGSDPFNKKVLDQLFTGAIAGRLVGPKSAPDTIKSTPGDCARACADLPPTKCMSFNYDFGKGVCELMEAIEGHHYSRSKSGLFEHYERLGIGKSKQFVYENLQLLHNKLYYFNLRLVNVLGYYSIITTPGVIVDTTTPETGFISNKTADYLEILPCLDLIPGDRPDWKLLCKGVNPKIQNHRLVVDGPGSQTVFNGPTPMFDLKFTRANAYIAVDLRKIGVADQALIVDNTPPIAGQVLDGSVQGTDLQFTKEYQKSDVTSLSSNFEFIDEESGLDHYKIQIYQHHEGVRSQVIPGGTDIMSWTAFGTEKDIYIPDLTLQLTDLKTYTPVYYVSVKAENGAGQESNPVTSTPIVVVDEDKPGMYDRVKVTGQESNPVTSTPIVVVDEDKPGYV</sequence>
<gene>
    <name evidence="3" type="ORF">MCOR_42524</name>
</gene>
<feature type="region of interest" description="Disordered" evidence="1">
    <location>
        <begin position="1"/>
        <end position="26"/>
    </location>
</feature>
<reference evidence="3 4" key="1">
    <citation type="submission" date="2020-06" db="EMBL/GenBank/DDBJ databases">
        <authorList>
            <person name="Li R."/>
            <person name="Bekaert M."/>
        </authorList>
    </citation>
    <scope>NUCLEOTIDE SEQUENCE [LARGE SCALE GENOMIC DNA]</scope>
    <source>
        <strain evidence="4">wild</strain>
    </source>
</reference>
<protein>
    <recommendedName>
        <fullName evidence="2">SAP domain-containing protein</fullName>
    </recommendedName>
</protein>
<dbReference type="InterPro" id="IPR036361">
    <property type="entry name" value="SAP_dom_sf"/>
</dbReference>
<feature type="domain" description="SAP" evidence="2">
    <location>
        <begin position="33"/>
        <end position="67"/>
    </location>
</feature>
<dbReference type="InterPro" id="IPR003961">
    <property type="entry name" value="FN3_dom"/>
</dbReference>
<dbReference type="InterPro" id="IPR003034">
    <property type="entry name" value="SAP_dom"/>
</dbReference>
<accession>A0A6J8DKS6</accession>
<keyword evidence="4" id="KW-1185">Reference proteome</keyword>
<dbReference type="OrthoDB" id="6153184at2759"/>
<dbReference type="EMBL" id="CACVKT020007641">
    <property type="protein sequence ID" value="CAC5409208.1"/>
    <property type="molecule type" value="Genomic_DNA"/>
</dbReference>
<evidence type="ECO:0000256" key="1">
    <source>
        <dbReference type="SAM" id="MobiDB-lite"/>
    </source>
</evidence>
<evidence type="ECO:0000313" key="3">
    <source>
        <dbReference type="EMBL" id="CAC5409208.1"/>
    </source>
</evidence>
<dbReference type="Pfam" id="PF02037">
    <property type="entry name" value="SAP"/>
    <property type="match status" value="1"/>
</dbReference>
<proteinExistence type="predicted"/>
<organism evidence="3 4">
    <name type="scientific">Mytilus coruscus</name>
    <name type="common">Sea mussel</name>
    <dbReference type="NCBI Taxonomy" id="42192"/>
    <lineage>
        <taxon>Eukaryota</taxon>
        <taxon>Metazoa</taxon>
        <taxon>Spiralia</taxon>
        <taxon>Lophotrochozoa</taxon>
        <taxon>Mollusca</taxon>
        <taxon>Bivalvia</taxon>
        <taxon>Autobranchia</taxon>
        <taxon>Pteriomorphia</taxon>
        <taxon>Mytilida</taxon>
        <taxon>Mytiloidea</taxon>
        <taxon>Mytilidae</taxon>
        <taxon>Mytilinae</taxon>
        <taxon>Mytilus</taxon>
    </lineage>
</organism>
<evidence type="ECO:0000259" key="2">
    <source>
        <dbReference type="SMART" id="SM00513"/>
    </source>
</evidence>
<dbReference type="Proteomes" id="UP000507470">
    <property type="component" value="Unassembled WGS sequence"/>
</dbReference>
<dbReference type="SUPFAM" id="SSF68906">
    <property type="entry name" value="SAP domain"/>
    <property type="match status" value="1"/>
</dbReference>
<dbReference type="PANTHER" id="PTHR16897">
    <property type="entry name" value="OS10G0105400 PROTEIN"/>
    <property type="match status" value="1"/>
</dbReference>
<dbReference type="CDD" id="cd00063">
    <property type="entry name" value="FN3"/>
    <property type="match status" value="1"/>
</dbReference>
<dbReference type="SMART" id="SM00513">
    <property type="entry name" value="SAP"/>
    <property type="match status" value="1"/>
</dbReference>
<evidence type="ECO:0000313" key="4">
    <source>
        <dbReference type="Proteomes" id="UP000507470"/>
    </source>
</evidence>
<dbReference type="Gene3D" id="1.10.720.30">
    <property type="entry name" value="SAP domain"/>
    <property type="match status" value="1"/>
</dbReference>